<name>A0A7G5FFG5_9CORY</name>
<dbReference type="Proteomes" id="UP000515570">
    <property type="component" value="Chromosome"/>
</dbReference>
<feature type="region of interest" description="Disordered" evidence="1">
    <location>
        <begin position="70"/>
        <end position="92"/>
    </location>
</feature>
<dbReference type="SUPFAM" id="SSF53098">
    <property type="entry name" value="Ribonuclease H-like"/>
    <property type="match status" value="1"/>
</dbReference>
<evidence type="ECO:0000313" key="4">
    <source>
        <dbReference type="Proteomes" id="UP000515570"/>
    </source>
</evidence>
<feature type="region of interest" description="Disordered" evidence="1">
    <location>
        <begin position="267"/>
        <end position="320"/>
    </location>
</feature>
<feature type="compositionally biased region" description="Polar residues" evidence="1">
    <location>
        <begin position="309"/>
        <end position="320"/>
    </location>
</feature>
<dbReference type="InterPro" id="IPR036397">
    <property type="entry name" value="RNaseH_sf"/>
</dbReference>
<dbReference type="InterPro" id="IPR001584">
    <property type="entry name" value="Integrase_cat-core"/>
</dbReference>
<dbReference type="AlphaFoldDB" id="A0A7G5FFG5"/>
<dbReference type="GO" id="GO:0003676">
    <property type="term" value="F:nucleic acid binding"/>
    <property type="evidence" value="ECO:0007669"/>
    <property type="project" value="InterPro"/>
</dbReference>
<protein>
    <submittedName>
        <fullName evidence="3">Transposase family protein</fullName>
    </submittedName>
</protein>
<reference evidence="3 4" key="1">
    <citation type="submission" date="2020-07" db="EMBL/GenBank/DDBJ databases">
        <title>non toxigenic Corynebacterium sp. nov from a clinical source.</title>
        <authorList>
            <person name="Bernier A.-M."/>
            <person name="Bernard K."/>
        </authorList>
    </citation>
    <scope>NUCLEOTIDE SEQUENCE [LARGE SCALE GENOMIC DNA]</scope>
    <source>
        <strain evidence="4">NML 93-0612</strain>
    </source>
</reference>
<dbReference type="GO" id="GO:0015074">
    <property type="term" value="P:DNA integration"/>
    <property type="evidence" value="ECO:0007669"/>
    <property type="project" value="InterPro"/>
</dbReference>
<organism evidence="3 4">
    <name type="scientific">Corynebacterium hindlerae</name>
    <dbReference type="NCBI Taxonomy" id="699041"/>
    <lineage>
        <taxon>Bacteria</taxon>
        <taxon>Bacillati</taxon>
        <taxon>Actinomycetota</taxon>
        <taxon>Actinomycetes</taxon>
        <taxon>Mycobacteriales</taxon>
        <taxon>Corynebacteriaceae</taxon>
        <taxon>Corynebacterium</taxon>
    </lineage>
</organism>
<evidence type="ECO:0000256" key="1">
    <source>
        <dbReference type="SAM" id="MobiDB-lite"/>
    </source>
</evidence>
<dbReference type="Pfam" id="PF00665">
    <property type="entry name" value="rve"/>
    <property type="match status" value="1"/>
</dbReference>
<evidence type="ECO:0000259" key="2">
    <source>
        <dbReference type="PROSITE" id="PS50994"/>
    </source>
</evidence>
<dbReference type="InterPro" id="IPR012337">
    <property type="entry name" value="RNaseH-like_sf"/>
</dbReference>
<proteinExistence type="predicted"/>
<gene>
    <name evidence="3" type="ORF">HW450_00915</name>
</gene>
<dbReference type="PANTHER" id="PTHR46889">
    <property type="entry name" value="TRANSPOSASE INSF FOR INSERTION SEQUENCE IS3B-RELATED"/>
    <property type="match status" value="1"/>
</dbReference>
<evidence type="ECO:0000313" key="3">
    <source>
        <dbReference type="EMBL" id="QMV85356.1"/>
    </source>
</evidence>
<sequence>MDNPTPYDQRRGDVALIPEEKATIVTQLSDGCSKTVLQAYHEALDTGQVVASLSSYYRIARDPFACPGRLAGAPQQPSRRVRRGQSTSRPPQLHATRPFQVIVWDITILPLLYRGQSVALHMALDLYSRAIVGFILAESPCATTAKALFNDVITLAHEHGHTVESVHSDNGRTMKSHVLKELFASHGITQSFTRPRVSDDNAHMESSFSTMKNDLTYPDVFDDIDQAAAWVTDWVKFYNTARVHSGLAYFTPHDVLTGTWAPVWQKPESHQRKTFQQQPRPLQAQATDHTHPTNRSEVQHHQYPRKSHNPNNIRHSDDLTATTTYPPFTLNDSQLVDNDRIRCCVGTRLG</sequence>
<accession>A0A7G5FFG5</accession>
<dbReference type="RefSeq" id="WP_182386178.1">
    <property type="nucleotide sequence ID" value="NZ_CP059833.1"/>
</dbReference>
<feature type="compositionally biased region" description="Polar residues" evidence="1">
    <location>
        <begin position="274"/>
        <end position="287"/>
    </location>
</feature>
<dbReference type="PANTHER" id="PTHR46889:SF4">
    <property type="entry name" value="TRANSPOSASE INSO FOR INSERTION SEQUENCE ELEMENT IS911B-RELATED"/>
    <property type="match status" value="1"/>
</dbReference>
<dbReference type="Pfam" id="PF13333">
    <property type="entry name" value="rve_2"/>
    <property type="match status" value="1"/>
</dbReference>
<keyword evidence="4" id="KW-1185">Reference proteome</keyword>
<dbReference type="EMBL" id="CP059833">
    <property type="protein sequence ID" value="QMV85356.1"/>
    <property type="molecule type" value="Genomic_DNA"/>
</dbReference>
<dbReference type="PROSITE" id="PS50994">
    <property type="entry name" value="INTEGRASE"/>
    <property type="match status" value="1"/>
</dbReference>
<feature type="domain" description="Integrase catalytic" evidence="2">
    <location>
        <begin position="94"/>
        <end position="260"/>
    </location>
</feature>
<dbReference type="InterPro" id="IPR050900">
    <property type="entry name" value="Transposase_IS3/IS150/IS904"/>
</dbReference>
<dbReference type="Gene3D" id="3.30.420.10">
    <property type="entry name" value="Ribonuclease H-like superfamily/Ribonuclease H"/>
    <property type="match status" value="1"/>
</dbReference>